<evidence type="ECO:0000313" key="1">
    <source>
        <dbReference type="EMBL" id="MEQ2365474.1"/>
    </source>
</evidence>
<dbReference type="Pfam" id="PF10722">
    <property type="entry name" value="YbjN"/>
    <property type="match status" value="1"/>
</dbReference>
<proteinExistence type="predicted"/>
<dbReference type="Proteomes" id="UP001469749">
    <property type="component" value="Unassembled WGS sequence"/>
</dbReference>
<gene>
    <name evidence="1" type="ORF">WMO25_10235</name>
</gene>
<keyword evidence="2" id="KW-1185">Reference proteome</keyword>
<dbReference type="RefSeq" id="WP_349085229.1">
    <property type="nucleotide sequence ID" value="NZ_JBBMEK010000121.1"/>
</dbReference>
<dbReference type="InterPro" id="IPR019660">
    <property type="entry name" value="Put_sensory_transdc_reg_YbjN"/>
</dbReference>
<dbReference type="EMBL" id="JBBMEK010000121">
    <property type="protein sequence ID" value="MEQ2365474.1"/>
    <property type="molecule type" value="Genomic_DNA"/>
</dbReference>
<name>A0ABV1B8R5_9FIRM</name>
<accession>A0ABV1B8R5</accession>
<sequence>MLKTTELFINELKERDLKYRDIRTLQDGDDLVEVGFNLDSTRIQIMIFFDASEKSVALRCFEVTRVTEEQYPNALLSCNELNNKMRWVKFCIGQEMNVHAEADALVDETTAAKVTMELMMRMASIVDEAYPMINKAIWS</sequence>
<organism evidence="1 2">
    <name type="scientific">Coprococcus intestinihominis</name>
    <dbReference type="NCBI Taxonomy" id="3133154"/>
    <lineage>
        <taxon>Bacteria</taxon>
        <taxon>Bacillati</taxon>
        <taxon>Bacillota</taxon>
        <taxon>Clostridia</taxon>
        <taxon>Lachnospirales</taxon>
        <taxon>Lachnospiraceae</taxon>
        <taxon>Coprococcus</taxon>
    </lineage>
</organism>
<evidence type="ECO:0000313" key="2">
    <source>
        <dbReference type="Proteomes" id="UP001469749"/>
    </source>
</evidence>
<reference evidence="1 2" key="1">
    <citation type="submission" date="2024-03" db="EMBL/GenBank/DDBJ databases">
        <title>Human intestinal bacterial collection.</title>
        <authorList>
            <person name="Pauvert C."/>
            <person name="Hitch T.C.A."/>
            <person name="Clavel T."/>
        </authorList>
    </citation>
    <scope>NUCLEOTIDE SEQUENCE [LARGE SCALE GENOMIC DNA]</scope>
    <source>
        <strain evidence="1 2">CLA-AA-H190</strain>
    </source>
</reference>
<comment type="caution">
    <text evidence="1">The sequence shown here is derived from an EMBL/GenBank/DDBJ whole genome shotgun (WGS) entry which is preliminary data.</text>
</comment>
<protein>
    <submittedName>
        <fullName evidence="1">YbjN domain-containing protein</fullName>
    </submittedName>
</protein>